<dbReference type="GeneID" id="5036026"/>
<dbReference type="AlphaFoldDB" id="A0DIH7"/>
<protein>
    <submittedName>
        <fullName evidence="1">Uncharacterized protein</fullName>
    </submittedName>
</protein>
<dbReference type="RefSeq" id="XP_001450241.1">
    <property type="nucleotide sequence ID" value="XM_001450204.1"/>
</dbReference>
<dbReference type="EMBL" id="CT868442">
    <property type="protein sequence ID" value="CAK82844.1"/>
    <property type="molecule type" value="Genomic_DNA"/>
</dbReference>
<name>A0DIH7_PARTE</name>
<proteinExistence type="predicted"/>
<organism evidence="1 2">
    <name type="scientific">Paramecium tetraurelia</name>
    <dbReference type="NCBI Taxonomy" id="5888"/>
    <lineage>
        <taxon>Eukaryota</taxon>
        <taxon>Sar</taxon>
        <taxon>Alveolata</taxon>
        <taxon>Ciliophora</taxon>
        <taxon>Intramacronucleata</taxon>
        <taxon>Oligohymenophorea</taxon>
        <taxon>Peniculida</taxon>
        <taxon>Parameciidae</taxon>
        <taxon>Paramecium</taxon>
    </lineage>
</organism>
<reference evidence="1 2" key="1">
    <citation type="journal article" date="2006" name="Nature">
        <title>Global trends of whole-genome duplications revealed by the ciliate Paramecium tetraurelia.</title>
        <authorList>
            <consortium name="Genoscope"/>
            <person name="Aury J.-M."/>
            <person name="Jaillon O."/>
            <person name="Duret L."/>
            <person name="Noel B."/>
            <person name="Jubin C."/>
            <person name="Porcel B.M."/>
            <person name="Segurens B."/>
            <person name="Daubin V."/>
            <person name="Anthouard V."/>
            <person name="Aiach N."/>
            <person name="Arnaiz O."/>
            <person name="Billaut A."/>
            <person name="Beisson J."/>
            <person name="Blanc I."/>
            <person name="Bouhouche K."/>
            <person name="Camara F."/>
            <person name="Duharcourt S."/>
            <person name="Guigo R."/>
            <person name="Gogendeau D."/>
            <person name="Katinka M."/>
            <person name="Keller A.-M."/>
            <person name="Kissmehl R."/>
            <person name="Klotz C."/>
            <person name="Koll F."/>
            <person name="Le Moue A."/>
            <person name="Lepere C."/>
            <person name="Malinsky S."/>
            <person name="Nowacki M."/>
            <person name="Nowak J.K."/>
            <person name="Plattner H."/>
            <person name="Poulain J."/>
            <person name="Ruiz F."/>
            <person name="Serrano V."/>
            <person name="Zagulski M."/>
            <person name="Dessen P."/>
            <person name="Betermier M."/>
            <person name="Weissenbach J."/>
            <person name="Scarpelli C."/>
            <person name="Schachter V."/>
            <person name="Sperling L."/>
            <person name="Meyer E."/>
            <person name="Cohen J."/>
            <person name="Wincker P."/>
        </authorList>
    </citation>
    <scope>NUCLEOTIDE SEQUENCE [LARGE SCALE GENOMIC DNA]</scope>
    <source>
        <strain evidence="1 2">Stock d4-2</strain>
    </source>
</reference>
<dbReference type="HOGENOM" id="CLU_2054251_0_0_1"/>
<dbReference type="KEGG" id="ptm:GSPATT00039508001"/>
<gene>
    <name evidence="1" type="ORF">GSPATT00039508001</name>
</gene>
<accession>A0DIH7</accession>
<sequence length="120" mass="14413">MSQRCVSQLVPINEQASQHYKHFVIESYGCLLFQYLISIFCTMEQIKMNLEYNRMRNFKTRWKNSPYEYTLRKKYSMHIRICLNNEVSQTLNFPQNIGKHFIYSVAKDMLKIDLESLNEG</sequence>
<dbReference type="Proteomes" id="UP000000600">
    <property type="component" value="Unassembled WGS sequence"/>
</dbReference>
<evidence type="ECO:0000313" key="2">
    <source>
        <dbReference type="Proteomes" id="UP000000600"/>
    </source>
</evidence>
<keyword evidence="2" id="KW-1185">Reference proteome</keyword>
<dbReference type="InParanoid" id="A0DIH7"/>
<evidence type="ECO:0000313" key="1">
    <source>
        <dbReference type="EMBL" id="CAK82844.1"/>
    </source>
</evidence>